<dbReference type="OrthoDB" id="6022667at2759"/>
<feature type="domain" description="G-protein coupled receptors family 1 profile" evidence="13">
    <location>
        <begin position="135"/>
        <end position="411"/>
    </location>
</feature>
<feature type="transmembrane region" description="Helical" evidence="12">
    <location>
        <begin position="246"/>
        <end position="264"/>
    </location>
</feature>
<dbReference type="KEGG" id="ccat:101454329"/>
<feature type="transmembrane region" description="Helical" evidence="12">
    <location>
        <begin position="124"/>
        <end position="144"/>
    </location>
</feature>
<dbReference type="PANTHER" id="PTHR24230:SF163">
    <property type="entry name" value="CORAZONIN RECEPTOR, ISOFORM B"/>
    <property type="match status" value="1"/>
</dbReference>
<dbReference type="Proteomes" id="UP000606786">
    <property type="component" value="Unassembled WGS sequence"/>
</dbReference>
<evidence type="ECO:0000256" key="12">
    <source>
        <dbReference type="SAM" id="Phobius"/>
    </source>
</evidence>
<name>A0A811V019_CERCA</name>
<evidence type="ECO:0000256" key="1">
    <source>
        <dbReference type="ARBA" id="ARBA00004651"/>
    </source>
</evidence>
<dbReference type="InterPro" id="IPR000276">
    <property type="entry name" value="GPCR_Rhodpsn"/>
</dbReference>
<feature type="region of interest" description="Disordered" evidence="11">
    <location>
        <begin position="496"/>
        <end position="520"/>
    </location>
</feature>
<proteinExistence type="inferred from homology"/>
<evidence type="ECO:0000256" key="7">
    <source>
        <dbReference type="ARBA" id="ARBA00023136"/>
    </source>
</evidence>
<keyword evidence="8 10" id="KW-0675">Receptor</keyword>
<comment type="subcellular location">
    <subcellularLocation>
        <location evidence="1">Cell membrane</location>
        <topology evidence="1">Multi-pass membrane protein</topology>
    </subcellularLocation>
</comment>
<dbReference type="Pfam" id="PF00001">
    <property type="entry name" value="7tm_1"/>
    <property type="match status" value="1"/>
</dbReference>
<keyword evidence="15" id="KW-1185">Reference proteome</keyword>
<keyword evidence="4 10" id="KW-0812">Transmembrane</keyword>
<dbReference type="AlphaFoldDB" id="A0A811V019"/>
<dbReference type="EMBL" id="CAJHJT010000034">
    <property type="protein sequence ID" value="CAD7002733.1"/>
    <property type="molecule type" value="Genomic_DNA"/>
</dbReference>
<evidence type="ECO:0000256" key="5">
    <source>
        <dbReference type="ARBA" id="ARBA00022989"/>
    </source>
</evidence>
<feature type="transmembrane region" description="Helical" evidence="12">
    <location>
        <begin position="164"/>
        <end position="187"/>
    </location>
</feature>
<evidence type="ECO:0000256" key="4">
    <source>
        <dbReference type="ARBA" id="ARBA00022692"/>
    </source>
</evidence>
<evidence type="ECO:0000259" key="13">
    <source>
        <dbReference type="PROSITE" id="PS50262"/>
    </source>
</evidence>
<comment type="similarity">
    <text evidence="2 10">Belongs to the G-protein coupled receptor 1 family.</text>
</comment>
<keyword evidence="5 12" id="KW-1133">Transmembrane helix</keyword>
<dbReference type="SUPFAM" id="SSF81321">
    <property type="entry name" value="Family A G protein-coupled receptor-like"/>
    <property type="match status" value="1"/>
</dbReference>
<evidence type="ECO:0000313" key="15">
    <source>
        <dbReference type="Proteomes" id="UP000606786"/>
    </source>
</evidence>
<dbReference type="GO" id="GO:0005886">
    <property type="term" value="C:plasma membrane"/>
    <property type="evidence" value="ECO:0007669"/>
    <property type="project" value="UniProtKB-SubCell"/>
</dbReference>
<evidence type="ECO:0000256" key="11">
    <source>
        <dbReference type="SAM" id="MobiDB-lite"/>
    </source>
</evidence>
<feature type="transmembrane region" description="Helical" evidence="12">
    <location>
        <begin position="294"/>
        <end position="314"/>
    </location>
</feature>
<dbReference type="PANTHER" id="PTHR24230">
    <property type="entry name" value="G-PROTEIN COUPLED RECEPTOR"/>
    <property type="match status" value="1"/>
</dbReference>
<dbReference type="GO" id="GO:0035237">
    <property type="term" value="F:corazonin receptor activity"/>
    <property type="evidence" value="ECO:0007669"/>
    <property type="project" value="TreeGrafter"/>
</dbReference>
<evidence type="ECO:0000256" key="6">
    <source>
        <dbReference type="ARBA" id="ARBA00023040"/>
    </source>
</evidence>
<evidence type="ECO:0000256" key="3">
    <source>
        <dbReference type="ARBA" id="ARBA00022475"/>
    </source>
</evidence>
<evidence type="ECO:0000256" key="8">
    <source>
        <dbReference type="ARBA" id="ARBA00023170"/>
    </source>
</evidence>
<keyword evidence="9 10" id="KW-0807">Transducer</keyword>
<evidence type="ECO:0000256" key="2">
    <source>
        <dbReference type="ARBA" id="ARBA00010663"/>
    </source>
</evidence>
<accession>A0A811V019</accession>
<sequence>MASASVTVSSINESQPISEIMLDNFADKFNRTQDYYENHNITSTSSSGPPAITTTMRPDIALSRLAQIIFTMSTTTINSMDNVTSYPLLTEMTNETFAATTTIDAIALEHAPQFTHTTMIKVCVLAVMAVFSMLGNIFTMWNIYKTRFKRRSMRNSWNAIYSLLFHLSIADLLVTAFCIIGDAAWAYTVQWRGGDMLCKLVKLFQMFSLYLSTYVMVLIGVDRWFAVKFPMRSLYMTKRCYQFLGIVYMASFILSVPQFFIFHLSRGPFVEEFHQCVTHGTYTAPWQEKSYTTFTLFSTFVIPLAILTVTYVSTFRAISESEKMFLGPQQDAHASANLMHTNRQRLIHRAKVNSFRLSFVIIIAFLICWLPYCTLMVLFQFVNIDEVTSRRLIDVIFFFGMSNSLVNPLIYGAFHLNGFERKTSDKGGGNSLNRADSQRNPSVLTALTQVDGYGRSTRNSRKASYYRTQHSLNNSKEQASLLQMSPATAIVHKFNSSQVKSERNSLGSSPQTQSENCEPDPFEQCGNSCGGGGDGVGVGVGEAATIKRDANTHNAVVYNYKNSKSTILHANTLEDLENSLGNRMQTSKVNAAVAPVSENGFHRSVCVLSIEGCKICTDEDVSNV</sequence>
<dbReference type="Gene3D" id="1.20.1070.10">
    <property type="entry name" value="Rhodopsin 7-helix transmembrane proteins"/>
    <property type="match status" value="1"/>
</dbReference>
<feature type="transmembrane region" description="Helical" evidence="12">
    <location>
        <begin position="207"/>
        <end position="225"/>
    </location>
</feature>
<feature type="compositionally biased region" description="Polar residues" evidence="11">
    <location>
        <begin position="496"/>
        <end position="516"/>
    </location>
</feature>
<keyword evidence="7 12" id="KW-0472">Membrane</keyword>
<feature type="transmembrane region" description="Helical" evidence="12">
    <location>
        <begin position="395"/>
        <end position="414"/>
    </location>
</feature>
<evidence type="ECO:0000313" key="14">
    <source>
        <dbReference type="EMBL" id="CAD7002733.1"/>
    </source>
</evidence>
<protein>
    <submittedName>
        <fullName evidence="14">(Mediterranean fruit fly) hypothetical protein</fullName>
    </submittedName>
</protein>
<keyword evidence="3" id="KW-1003">Cell membrane</keyword>
<dbReference type="PRINTS" id="PR00237">
    <property type="entry name" value="GPCRRHODOPSN"/>
</dbReference>
<reference evidence="14" key="1">
    <citation type="submission" date="2020-11" db="EMBL/GenBank/DDBJ databases">
        <authorList>
            <person name="Whitehead M."/>
        </authorList>
    </citation>
    <scope>NUCLEOTIDE SEQUENCE</scope>
    <source>
        <strain evidence="14">EGII</strain>
    </source>
</reference>
<organism evidence="14 15">
    <name type="scientific">Ceratitis capitata</name>
    <name type="common">Mediterranean fruit fly</name>
    <name type="synonym">Tephritis capitata</name>
    <dbReference type="NCBI Taxonomy" id="7213"/>
    <lineage>
        <taxon>Eukaryota</taxon>
        <taxon>Metazoa</taxon>
        <taxon>Ecdysozoa</taxon>
        <taxon>Arthropoda</taxon>
        <taxon>Hexapoda</taxon>
        <taxon>Insecta</taxon>
        <taxon>Pterygota</taxon>
        <taxon>Neoptera</taxon>
        <taxon>Endopterygota</taxon>
        <taxon>Diptera</taxon>
        <taxon>Brachycera</taxon>
        <taxon>Muscomorpha</taxon>
        <taxon>Tephritoidea</taxon>
        <taxon>Tephritidae</taxon>
        <taxon>Ceratitis</taxon>
        <taxon>Ceratitis</taxon>
    </lineage>
</organism>
<keyword evidence="6 10" id="KW-0297">G-protein coupled receptor</keyword>
<comment type="caution">
    <text evidence="14">The sequence shown here is derived from an EMBL/GenBank/DDBJ whole genome shotgun (WGS) entry which is preliminary data.</text>
</comment>
<dbReference type="PROSITE" id="PS00237">
    <property type="entry name" value="G_PROTEIN_RECEP_F1_1"/>
    <property type="match status" value="1"/>
</dbReference>
<evidence type="ECO:0000256" key="9">
    <source>
        <dbReference type="ARBA" id="ARBA00023224"/>
    </source>
</evidence>
<dbReference type="InterPro" id="IPR017452">
    <property type="entry name" value="GPCR_Rhodpsn_7TM"/>
</dbReference>
<dbReference type="PROSITE" id="PS50262">
    <property type="entry name" value="G_PROTEIN_RECEP_F1_2"/>
    <property type="match status" value="1"/>
</dbReference>
<feature type="transmembrane region" description="Helical" evidence="12">
    <location>
        <begin position="357"/>
        <end position="383"/>
    </location>
</feature>
<evidence type="ECO:0000256" key="10">
    <source>
        <dbReference type="RuleBase" id="RU000688"/>
    </source>
</evidence>
<gene>
    <name evidence="14" type="ORF">CCAP1982_LOCUS11208</name>
</gene>
<dbReference type="FunFam" id="1.20.1070.10:FF:000319">
    <property type="entry name" value="Drm corazonin receptor"/>
    <property type="match status" value="1"/>
</dbReference>